<dbReference type="OrthoDB" id="3068835at2759"/>
<dbReference type="AlphaFoldDB" id="A0A9P4I6J5"/>
<feature type="compositionally biased region" description="Basic residues" evidence="2">
    <location>
        <begin position="395"/>
        <end position="413"/>
    </location>
</feature>
<proteinExistence type="predicted"/>
<feature type="coiled-coil region" evidence="1">
    <location>
        <begin position="330"/>
        <end position="357"/>
    </location>
</feature>
<comment type="caution">
    <text evidence="3">The sequence shown here is derived from an EMBL/GenBank/DDBJ whole genome shotgun (WGS) entry which is preliminary data.</text>
</comment>
<evidence type="ECO:0000313" key="4">
    <source>
        <dbReference type="Proteomes" id="UP000799772"/>
    </source>
</evidence>
<sequence length="429" mass="47646">MGQPEFSTNTYKELAPPPYCAAGPVRNHYYHQERNEASLTTSDIELLHEDGLSSEQISKEAAEVEAALQWIPPPPSYDTVARSSVMRLRKPVAIPRVDVGSFLNPQALPFIRAYSTVLASHDVQQFDFLAFIDNIAVAQAGPAYLQALELAGMGMGFAPEPATMAAGMALQTAASIGGRVVAAVRTKLFLEKSNERYFHPRGLKVSIRKDKELAAMVGFPQDGSARVLAPIDSKAGQITIRDRRMAALAGYIAPLETRVPASNSAAAQRNVVDKIGAWQQQRMASGKEKKQMKMASSLAVKEERVERLRMHGYEDKNGTGIDYDEYLEGASDSDSSMDSLEEDLAKVEQKIHNINLKAQSELEAKGMGKAHRVEEKRQKDLKKVEHDKRKIMRDMHKKMGRACKKGRERRGKNDKKVGKMEYIVIESLY</sequence>
<name>A0A9P4I6J5_9PEZI</name>
<dbReference type="Proteomes" id="UP000799772">
    <property type="component" value="Unassembled WGS sequence"/>
</dbReference>
<evidence type="ECO:0000256" key="2">
    <source>
        <dbReference type="SAM" id="MobiDB-lite"/>
    </source>
</evidence>
<reference evidence="3" key="1">
    <citation type="journal article" date="2020" name="Stud. Mycol.">
        <title>101 Dothideomycetes genomes: a test case for predicting lifestyles and emergence of pathogens.</title>
        <authorList>
            <person name="Haridas S."/>
            <person name="Albert R."/>
            <person name="Binder M."/>
            <person name="Bloem J."/>
            <person name="Labutti K."/>
            <person name="Salamov A."/>
            <person name="Andreopoulos B."/>
            <person name="Baker S."/>
            <person name="Barry K."/>
            <person name="Bills G."/>
            <person name="Bluhm B."/>
            <person name="Cannon C."/>
            <person name="Castanera R."/>
            <person name="Culley D."/>
            <person name="Daum C."/>
            <person name="Ezra D."/>
            <person name="Gonzalez J."/>
            <person name="Henrissat B."/>
            <person name="Kuo A."/>
            <person name="Liang C."/>
            <person name="Lipzen A."/>
            <person name="Lutzoni F."/>
            <person name="Magnuson J."/>
            <person name="Mondo S."/>
            <person name="Nolan M."/>
            <person name="Ohm R."/>
            <person name="Pangilinan J."/>
            <person name="Park H.-J."/>
            <person name="Ramirez L."/>
            <person name="Alfaro M."/>
            <person name="Sun H."/>
            <person name="Tritt A."/>
            <person name="Yoshinaga Y."/>
            <person name="Zwiers L.-H."/>
            <person name="Turgeon B."/>
            <person name="Goodwin S."/>
            <person name="Spatafora J."/>
            <person name="Crous P."/>
            <person name="Grigoriev I."/>
        </authorList>
    </citation>
    <scope>NUCLEOTIDE SEQUENCE</scope>
    <source>
        <strain evidence="3">CBS 133067</strain>
    </source>
</reference>
<evidence type="ECO:0000256" key="1">
    <source>
        <dbReference type="SAM" id="Coils"/>
    </source>
</evidence>
<accession>A0A9P4I6J5</accession>
<keyword evidence="1" id="KW-0175">Coiled coil</keyword>
<dbReference type="PANTHER" id="PTHR38887">
    <property type="entry name" value="CHROMOSOME 21, WHOLE GENOME SHOTGUN SEQUENCE"/>
    <property type="match status" value="1"/>
</dbReference>
<feature type="region of interest" description="Disordered" evidence="2">
    <location>
        <begin position="366"/>
        <end position="415"/>
    </location>
</feature>
<dbReference type="PANTHER" id="PTHR38887:SF1">
    <property type="entry name" value="RAS MODIFICATION PROTEIN ERF4"/>
    <property type="match status" value="1"/>
</dbReference>
<dbReference type="InterPro" id="IPR053221">
    <property type="entry name" value="Burnettramic_acid_biosynth"/>
</dbReference>
<feature type="compositionally biased region" description="Basic and acidic residues" evidence="2">
    <location>
        <begin position="366"/>
        <end position="394"/>
    </location>
</feature>
<protein>
    <submittedName>
        <fullName evidence="3">Uncharacterized protein</fullName>
    </submittedName>
</protein>
<organism evidence="3 4">
    <name type="scientific">Rhizodiscina lignyota</name>
    <dbReference type="NCBI Taxonomy" id="1504668"/>
    <lineage>
        <taxon>Eukaryota</taxon>
        <taxon>Fungi</taxon>
        <taxon>Dikarya</taxon>
        <taxon>Ascomycota</taxon>
        <taxon>Pezizomycotina</taxon>
        <taxon>Dothideomycetes</taxon>
        <taxon>Pleosporomycetidae</taxon>
        <taxon>Aulographales</taxon>
        <taxon>Rhizodiscinaceae</taxon>
        <taxon>Rhizodiscina</taxon>
    </lineage>
</organism>
<keyword evidence="4" id="KW-1185">Reference proteome</keyword>
<dbReference type="EMBL" id="ML978140">
    <property type="protein sequence ID" value="KAF2092987.1"/>
    <property type="molecule type" value="Genomic_DNA"/>
</dbReference>
<evidence type="ECO:0000313" key="3">
    <source>
        <dbReference type="EMBL" id="KAF2092987.1"/>
    </source>
</evidence>
<gene>
    <name evidence="3" type="ORF">NA57DRAFT_81670</name>
</gene>